<accession>A0ABR2W8U2</accession>
<proteinExistence type="predicted"/>
<reference evidence="3 4" key="1">
    <citation type="submission" date="2023-04" db="EMBL/GenBank/DDBJ databases">
        <title>Genome of Basidiobolus ranarum AG-B5.</title>
        <authorList>
            <person name="Stajich J.E."/>
            <person name="Carter-House D."/>
            <person name="Gryganskyi A."/>
        </authorList>
    </citation>
    <scope>NUCLEOTIDE SEQUENCE [LARGE SCALE GENOMIC DNA]</scope>
    <source>
        <strain evidence="3 4">AG-B5</strain>
    </source>
</reference>
<evidence type="ECO:0000313" key="4">
    <source>
        <dbReference type="Proteomes" id="UP001479436"/>
    </source>
</evidence>
<evidence type="ECO:0000256" key="2">
    <source>
        <dbReference type="SAM" id="Phobius"/>
    </source>
</evidence>
<sequence length="269" mass="30837">MGIVSVIVWLSNWMEKLWTLSILLAHSILLSFFGTSAVQKFYKYFDYLFLLCINNSSKVRRQEYSSIVASSPTATETELDLLVTLIWIPHQFLVYSMNFIALQFIYQELVRGYKLLKQFSLIIRELTNRSHRNRNSSRSRSPDRSLHPSPNGKIESTIESDAIESAIESDVIESIKLKHPRQFFITQKSSPKNNPFEHLFVTPRDHSSHSVDTDYSPSPSPFPSSSLSPAPAPLRKPKSSLLKRFSSKSMKMKTFWGRLSLRGKSKSTL</sequence>
<keyword evidence="2" id="KW-1133">Transmembrane helix</keyword>
<feature type="transmembrane region" description="Helical" evidence="2">
    <location>
        <begin position="17"/>
        <end position="38"/>
    </location>
</feature>
<protein>
    <submittedName>
        <fullName evidence="3">Uncharacterized protein</fullName>
    </submittedName>
</protein>
<dbReference type="Proteomes" id="UP001479436">
    <property type="component" value="Unassembled WGS sequence"/>
</dbReference>
<evidence type="ECO:0000256" key="1">
    <source>
        <dbReference type="SAM" id="MobiDB-lite"/>
    </source>
</evidence>
<name>A0ABR2W8U2_9FUNG</name>
<comment type="caution">
    <text evidence="3">The sequence shown here is derived from an EMBL/GenBank/DDBJ whole genome shotgun (WGS) entry which is preliminary data.</text>
</comment>
<feature type="region of interest" description="Disordered" evidence="1">
    <location>
        <begin position="195"/>
        <end position="246"/>
    </location>
</feature>
<feature type="compositionally biased region" description="Basic and acidic residues" evidence="1">
    <location>
        <begin position="203"/>
        <end position="212"/>
    </location>
</feature>
<dbReference type="EMBL" id="JASJQH010006923">
    <property type="protein sequence ID" value="KAK9727342.1"/>
    <property type="molecule type" value="Genomic_DNA"/>
</dbReference>
<organism evidence="3 4">
    <name type="scientific">Basidiobolus ranarum</name>
    <dbReference type="NCBI Taxonomy" id="34480"/>
    <lineage>
        <taxon>Eukaryota</taxon>
        <taxon>Fungi</taxon>
        <taxon>Fungi incertae sedis</taxon>
        <taxon>Zoopagomycota</taxon>
        <taxon>Entomophthoromycotina</taxon>
        <taxon>Basidiobolomycetes</taxon>
        <taxon>Basidiobolales</taxon>
        <taxon>Basidiobolaceae</taxon>
        <taxon>Basidiobolus</taxon>
    </lineage>
</organism>
<evidence type="ECO:0000313" key="3">
    <source>
        <dbReference type="EMBL" id="KAK9727342.1"/>
    </source>
</evidence>
<keyword evidence="4" id="KW-1185">Reference proteome</keyword>
<gene>
    <name evidence="3" type="ORF">K7432_001921</name>
</gene>
<keyword evidence="2" id="KW-0472">Membrane</keyword>
<feature type="region of interest" description="Disordered" evidence="1">
    <location>
        <begin position="131"/>
        <end position="159"/>
    </location>
</feature>
<keyword evidence="2" id="KW-0812">Transmembrane</keyword>